<evidence type="ECO:0000313" key="3">
    <source>
        <dbReference type="Proteomes" id="UP000256601"/>
    </source>
</evidence>
<accession>A0A371C323</accession>
<dbReference type="AlphaFoldDB" id="A0A371C323"/>
<dbReference type="VEuPathDB" id="FungiDB:YALI1_B23879g"/>
<evidence type="ECO:0000313" key="2">
    <source>
        <dbReference type="EMBL" id="RDW24725.1"/>
    </source>
</evidence>
<dbReference type="EMBL" id="KZ859023">
    <property type="protein sequence ID" value="RDW24725.1"/>
    <property type="molecule type" value="Genomic_DNA"/>
</dbReference>
<feature type="compositionally biased region" description="Basic and acidic residues" evidence="1">
    <location>
        <begin position="67"/>
        <end position="81"/>
    </location>
</feature>
<dbReference type="VEuPathDB" id="FungiDB:YALI0_B18392g"/>
<feature type="region of interest" description="Disordered" evidence="1">
    <location>
        <begin position="67"/>
        <end position="104"/>
    </location>
</feature>
<sequence>MLRIASRPLVNTARSARVAQTMRNHSTHTTQSSSTLLLSYIGLAFAGAFVWPLKDPQMTTEQAAALEKKEIREDKTPKERNGVPLDDVALQQEGKPQAAEAPGNLANYDMVEPEEDVPMPKNVPLDDVALKEHGDVKAAMAPGDD</sequence>
<reference evidence="2 3" key="1">
    <citation type="submission" date="2018-07" db="EMBL/GenBank/DDBJ databases">
        <title>Draft Genome Assemblies for Five Robust Yarrowia lipolytica Strains Exhibiting High Lipid Production and Pentose Sugar Utilization and Sugar Alcohol Secretion from Undetoxified Lignocellulosic Biomass Hydrolysates.</title>
        <authorList>
            <consortium name="DOE Joint Genome Institute"/>
            <person name="Walker C."/>
            <person name="Ryu S."/>
            <person name="Na H."/>
            <person name="Zane M."/>
            <person name="LaButti K."/>
            <person name="Lipzen A."/>
            <person name="Haridas S."/>
            <person name="Barry K."/>
            <person name="Grigoriev I.V."/>
            <person name="Quarterman J."/>
            <person name="Slininger P."/>
            <person name="Dien B."/>
            <person name="Trinh C.T."/>
        </authorList>
    </citation>
    <scope>NUCLEOTIDE SEQUENCE [LARGE SCALE GENOMIC DNA]</scope>
    <source>
        <strain evidence="2 3">YB392</strain>
    </source>
</reference>
<gene>
    <name evidence="2" type="ORF">B0I71DRAFT_175836</name>
</gene>
<name>A0A371C323_YARLL</name>
<protein>
    <submittedName>
        <fullName evidence="2">Uncharacterized protein</fullName>
    </submittedName>
</protein>
<organism evidence="2 3">
    <name type="scientific">Yarrowia lipolytica</name>
    <name type="common">Candida lipolytica</name>
    <dbReference type="NCBI Taxonomy" id="4952"/>
    <lineage>
        <taxon>Eukaryota</taxon>
        <taxon>Fungi</taxon>
        <taxon>Dikarya</taxon>
        <taxon>Ascomycota</taxon>
        <taxon>Saccharomycotina</taxon>
        <taxon>Dipodascomycetes</taxon>
        <taxon>Dipodascales</taxon>
        <taxon>Dipodascales incertae sedis</taxon>
        <taxon>Yarrowia</taxon>
    </lineage>
</organism>
<proteinExistence type="predicted"/>
<dbReference type="Proteomes" id="UP000256601">
    <property type="component" value="Unassembled WGS sequence"/>
</dbReference>
<evidence type="ECO:0000256" key="1">
    <source>
        <dbReference type="SAM" id="MobiDB-lite"/>
    </source>
</evidence>